<accession>A0A4R1SD62</accession>
<dbReference type="AlphaFoldDB" id="A0A4R1SD62"/>
<dbReference type="Proteomes" id="UP000295008">
    <property type="component" value="Unassembled WGS sequence"/>
</dbReference>
<organism evidence="1 2">
    <name type="scientific">Hydrogenispora ethanolica</name>
    <dbReference type="NCBI Taxonomy" id="1082276"/>
    <lineage>
        <taxon>Bacteria</taxon>
        <taxon>Bacillati</taxon>
        <taxon>Bacillota</taxon>
        <taxon>Hydrogenispora</taxon>
    </lineage>
</organism>
<protein>
    <submittedName>
        <fullName evidence="1">Uncharacterized protein DUF3793</fullName>
    </submittedName>
</protein>
<proteinExistence type="predicted"/>
<comment type="caution">
    <text evidence="1">The sequence shown here is derived from an EMBL/GenBank/DDBJ whole genome shotgun (WGS) entry which is preliminary data.</text>
</comment>
<keyword evidence="2" id="KW-1185">Reference proteome</keyword>
<dbReference type="Pfam" id="PF12672">
    <property type="entry name" value="DUF3793"/>
    <property type="match status" value="1"/>
</dbReference>
<name>A0A4R1SD62_HYDET</name>
<reference evidence="1 2" key="1">
    <citation type="submission" date="2019-03" db="EMBL/GenBank/DDBJ databases">
        <title>Genomic Encyclopedia of Type Strains, Phase IV (KMG-IV): sequencing the most valuable type-strain genomes for metagenomic binning, comparative biology and taxonomic classification.</title>
        <authorList>
            <person name="Goeker M."/>
        </authorList>
    </citation>
    <scope>NUCLEOTIDE SEQUENCE [LARGE SCALE GENOMIC DNA]</scope>
    <source>
        <strain evidence="1 2">LX-B</strain>
    </source>
</reference>
<dbReference type="EMBL" id="SLUN01000001">
    <property type="protein sequence ID" value="TCL76970.1"/>
    <property type="molecule type" value="Genomic_DNA"/>
</dbReference>
<dbReference type="OrthoDB" id="5393676at2"/>
<evidence type="ECO:0000313" key="2">
    <source>
        <dbReference type="Proteomes" id="UP000295008"/>
    </source>
</evidence>
<gene>
    <name evidence="1" type="ORF">EDC14_1001255</name>
</gene>
<sequence length="225" mass="25646">MKEGFTGTGAKDMRKDLEIRYLQNWKHLRNEEYVLHAVAYHGAPVLKGYKPAVIVTFANDRRRLLRDAWREHRTLIPWTADFRYEELYQTAAQTAVLLYHPGLLREVLVNRQVALFLETLGYRKELTVEGALADLKEHYRTGCPHEIGLFLGIPLPDVLGFIHHGGKRALADGYWKVYHDPGRKQALFALFYEAKLEFIRLMLAGNPPGDYLSGKASRLADAAAG</sequence>
<dbReference type="InterPro" id="IPR024523">
    <property type="entry name" value="DUF3793"/>
</dbReference>
<evidence type="ECO:0000313" key="1">
    <source>
        <dbReference type="EMBL" id="TCL76970.1"/>
    </source>
</evidence>